<evidence type="ECO:0000313" key="16">
    <source>
        <dbReference type="Proteomes" id="UP000018700"/>
    </source>
</evidence>
<dbReference type="GO" id="GO:0005886">
    <property type="term" value="C:plasma membrane"/>
    <property type="evidence" value="ECO:0007669"/>
    <property type="project" value="UniProtKB-SubCell"/>
</dbReference>
<evidence type="ECO:0000256" key="12">
    <source>
        <dbReference type="RuleBase" id="RU365103"/>
    </source>
</evidence>
<comment type="subcellular location">
    <subcellularLocation>
        <location evidence="2">Cell envelope</location>
    </subcellularLocation>
    <subcellularLocation>
        <location evidence="12">Cell membrane</location>
    </subcellularLocation>
</comment>
<dbReference type="AlphaFoldDB" id="V9TUV2"/>
<dbReference type="EMBL" id="CP006745">
    <property type="protein sequence ID" value="AHC73942.1"/>
    <property type="molecule type" value="Genomic_DNA"/>
</dbReference>
<dbReference type="InterPro" id="IPR038107">
    <property type="entry name" value="Glycos_transf_N_sf"/>
</dbReference>
<dbReference type="Proteomes" id="UP000018700">
    <property type="component" value="Chromosome"/>
</dbReference>
<evidence type="ECO:0000259" key="14">
    <source>
        <dbReference type="Pfam" id="PF04413"/>
    </source>
</evidence>
<gene>
    <name evidence="15" type="primary">kdtA</name>
    <name evidence="15" type="ORF">P856_740</name>
</gene>
<dbReference type="InterPro" id="IPR007507">
    <property type="entry name" value="Glycos_transf_N"/>
</dbReference>
<dbReference type="eggNOG" id="COG1519">
    <property type="taxonomic scope" value="Bacteria"/>
</dbReference>
<dbReference type="SUPFAM" id="SSF53756">
    <property type="entry name" value="UDP-Glycosyltransferase/glycogen phosphorylase"/>
    <property type="match status" value="1"/>
</dbReference>
<dbReference type="EC" id="2.4.99.12" evidence="4 12"/>
<dbReference type="STRING" id="1401328.P856_740"/>
<dbReference type="GO" id="GO:0009244">
    <property type="term" value="P:lipopolysaccharide core region biosynthetic process"/>
    <property type="evidence" value="ECO:0007669"/>
    <property type="project" value="UniProtKB-UniRule"/>
</dbReference>
<name>V9TUV2_9PROT</name>
<keyword evidence="12" id="KW-1003">Cell membrane</keyword>
<dbReference type="Pfam" id="PF00534">
    <property type="entry name" value="Glycos_transf_1"/>
    <property type="match status" value="1"/>
</dbReference>
<feature type="site" description="Transition state stabilizer" evidence="11">
    <location>
        <position position="131"/>
    </location>
</feature>
<dbReference type="GO" id="GO:0043842">
    <property type="term" value="F:Kdo transferase activity"/>
    <property type="evidence" value="ECO:0007669"/>
    <property type="project" value="UniProtKB-EC"/>
</dbReference>
<reference evidence="15 16" key="1">
    <citation type="journal article" date="2013" name="PLoS ONE">
        <title>Bacterial endosymbiosis in a chordate host: long-term co-evolution and conservation of secondary metabolism.</title>
        <authorList>
            <person name="Kwan J.C."/>
            <person name="Schmidt E.W."/>
        </authorList>
    </citation>
    <scope>NUCLEOTIDE SEQUENCE [LARGE SCALE GENOMIC DNA]</scope>
    <source>
        <strain evidence="16">faulkneri L5</strain>
    </source>
</reference>
<evidence type="ECO:0000256" key="2">
    <source>
        <dbReference type="ARBA" id="ARBA00004196"/>
    </source>
</evidence>
<keyword evidence="16" id="KW-1185">Reference proteome</keyword>
<dbReference type="GO" id="GO:0030313">
    <property type="term" value="C:cell envelope"/>
    <property type="evidence" value="ECO:0007669"/>
    <property type="project" value="UniProtKB-SubCell"/>
</dbReference>
<comment type="function">
    <text evidence="1 12">Involved in lipopolysaccharide (LPS) biosynthesis. Catalyzes the transfer of 3-deoxy-D-manno-octulosonate (Kdo) residue(s) from CMP-Kdo to lipid IV(A), the tetraacyldisaccharide-1,4'-bisphosphate precursor of lipid A.</text>
</comment>
<evidence type="ECO:0000256" key="6">
    <source>
        <dbReference type="ARBA" id="ARBA00022519"/>
    </source>
</evidence>
<keyword evidence="6" id="KW-0997">Cell inner membrane</keyword>
<evidence type="ECO:0000256" key="7">
    <source>
        <dbReference type="ARBA" id="ARBA00022679"/>
    </source>
</evidence>
<comment type="similarity">
    <text evidence="12">Belongs to the glycosyltransferase group 1 family.</text>
</comment>
<evidence type="ECO:0000256" key="9">
    <source>
        <dbReference type="ARBA" id="ARBA00049183"/>
    </source>
</evidence>
<evidence type="ECO:0000256" key="8">
    <source>
        <dbReference type="ARBA" id="ARBA00031445"/>
    </source>
</evidence>
<dbReference type="Gene3D" id="3.40.50.2000">
    <property type="entry name" value="Glycogen Phosphorylase B"/>
    <property type="match status" value="1"/>
</dbReference>
<evidence type="ECO:0000256" key="11">
    <source>
        <dbReference type="PIRSR" id="PIRSR639901-2"/>
    </source>
</evidence>
<dbReference type="Gene3D" id="3.40.50.11720">
    <property type="entry name" value="3-Deoxy-D-manno-octulosonic-acid transferase, N-terminal domain"/>
    <property type="match status" value="1"/>
</dbReference>
<dbReference type="PATRIC" id="fig|1401328.3.peg.746"/>
<evidence type="ECO:0000256" key="3">
    <source>
        <dbReference type="ARBA" id="ARBA00004713"/>
    </source>
</evidence>
<dbReference type="PANTHER" id="PTHR42755">
    <property type="entry name" value="3-DEOXY-MANNO-OCTULOSONATE CYTIDYLYLTRANSFERASE"/>
    <property type="match status" value="1"/>
</dbReference>
<dbReference type="GO" id="GO:0009245">
    <property type="term" value="P:lipid A biosynthetic process"/>
    <property type="evidence" value="ECO:0007669"/>
    <property type="project" value="TreeGrafter"/>
</dbReference>
<protein>
    <recommendedName>
        <fullName evidence="5 12">3-deoxy-D-manno-octulosonic acid transferase</fullName>
        <shortName evidence="12">Kdo transferase</shortName>
        <ecNumber evidence="4 12">2.4.99.12</ecNumber>
    </recommendedName>
    <alternativeName>
        <fullName evidence="8 12">Lipid IV(A) 3-deoxy-D-manno-octulosonic acid transferase</fullName>
    </alternativeName>
</protein>
<evidence type="ECO:0000256" key="5">
    <source>
        <dbReference type="ARBA" id="ARBA00019077"/>
    </source>
</evidence>
<dbReference type="UniPathway" id="UPA00958"/>
<comment type="pathway">
    <text evidence="3 12">Bacterial outer membrane biogenesis; LPS core biosynthesis.</text>
</comment>
<feature type="domain" description="Glycosyl transferase family 1" evidence="13">
    <location>
        <begin position="245"/>
        <end position="398"/>
    </location>
</feature>
<dbReference type="InterPro" id="IPR039901">
    <property type="entry name" value="Kdotransferase"/>
</dbReference>
<evidence type="ECO:0000256" key="1">
    <source>
        <dbReference type="ARBA" id="ARBA00003394"/>
    </source>
</evidence>
<dbReference type="InterPro" id="IPR001296">
    <property type="entry name" value="Glyco_trans_1"/>
</dbReference>
<sequence length="426" mass="47195">MILQIYKALVTFSGLFLDVYFRLRLVRGKENKFRLNERRGIATKSRPSGRLVWLHAVSVGEAAGLLALIKIIHDTKPWIILLLTTCTVTSGDLIRKLLPKGVIHQFIPIDRPAWVGRFLDYWNPDLAIWMESDLWPTMVTEANARGIYMIIVSGRLSFRAFQRWKSIGSLAKPLFSAFDLVLAASHEQVRRFFALGCVDVRYVGNLKDSIVPPKVDIKIAAALRNSITYRPVWLAASTHRGEESLVLDAHAQIAKTKPNLLTVIVPRHTNRSDEIARIVQRRGLTLVRRSANQSIKERTSVYLADTMGEIAIFYSVIPVTFLAGSMVKVGGHNPIEASYCGTAIVFGPLMENNRESADALIAAGAAREVNDAASLAKTVEDLLDDPITANEMGACARRVAIARAIKINSILEVIDPILPEKPLGVT</sequence>
<dbReference type="OrthoDB" id="9789797at2"/>
<keyword evidence="6" id="KW-0472">Membrane</keyword>
<dbReference type="Pfam" id="PF04413">
    <property type="entry name" value="Glycos_transf_N"/>
    <property type="match status" value="1"/>
</dbReference>
<evidence type="ECO:0000259" key="13">
    <source>
        <dbReference type="Pfam" id="PF00534"/>
    </source>
</evidence>
<feature type="site" description="Transition state stabilizer" evidence="11">
    <location>
        <position position="207"/>
    </location>
</feature>
<dbReference type="KEGG" id="efk:P856_740"/>
<evidence type="ECO:0000256" key="10">
    <source>
        <dbReference type="PIRSR" id="PIRSR639901-1"/>
    </source>
</evidence>
<evidence type="ECO:0000313" key="15">
    <source>
        <dbReference type="EMBL" id="AHC73942.1"/>
    </source>
</evidence>
<accession>V9TUV2</accession>
<evidence type="ECO:0000256" key="4">
    <source>
        <dbReference type="ARBA" id="ARBA00012621"/>
    </source>
</evidence>
<comment type="catalytic activity">
    <reaction evidence="9 12">
        <text>lipid IVA (E. coli) + CMP-3-deoxy-beta-D-manno-octulosonate = alpha-Kdo-(2-&gt;6)-lipid IVA (E. coli) + CMP + H(+)</text>
        <dbReference type="Rhea" id="RHEA:28066"/>
        <dbReference type="ChEBI" id="CHEBI:15378"/>
        <dbReference type="ChEBI" id="CHEBI:58603"/>
        <dbReference type="ChEBI" id="CHEBI:60364"/>
        <dbReference type="ChEBI" id="CHEBI:60377"/>
        <dbReference type="ChEBI" id="CHEBI:85987"/>
        <dbReference type="EC" id="2.4.99.12"/>
    </reaction>
</comment>
<keyword evidence="7 12" id="KW-0808">Transferase</keyword>
<proteinExistence type="inferred from homology"/>
<keyword evidence="12" id="KW-0448">Lipopolysaccharide biosynthesis</keyword>
<feature type="domain" description="3-deoxy-D-manno-octulosonic-acid transferase N-terminal" evidence="14">
    <location>
        <begin position="34"/>
        <end position="207"/>
    </location>
</feature>
<feature type="active site" description="Proton acceptor" evidence="10">
    <location>
        <position position="61"/>
    </location>
</feature>
<organism evidence="15 16">
    <name type="scientific">Candidatus Endolissoclinum faulkneri L5</name>
    <dbReference type="NCBI Taxonomy" id="1401328"/>
    <lineage>
        <taxon>Bacteria</taxon>
        <taxon>Pseudomonadati</taxon>
        <taxon>Pseudomonadota</taxon>
        <taxon>Alphaproteobacteria</taxon>
        <taxon>Rhodospirillales</taxon>
        <taxon>Rhodospirillaceae</taxon>
        <taxon>Candidatus Endolissoclinum</taxon>
    </lineage>
</organism>
<dbReference type="HOGENOM" id="CLU_036146_1_1_5"/>
<dbReference type="PANTHER" id="PTHR42755:SF1">
    <property type="entry name" value="3-DEOXY-D-MANNO-OCTULOSONIC ACID TRANSFERASE, MITOCHONDRIAL-RELATED"/>
    <property type="match status" value="1"/>
</dbReference>